<sequence length="169" mass="17986">MLDTFTLSSFGAFHTLLALIAVVAGLLGLVRHGEIGTGTRAGLTYVVFTVLTSVTGLFIFRHGSFGPPHVLAIATLVVLAIAYAAEKRGNPHGFARYVAVLGYSLTLFFHLIPGLTETGTRLPLGDPAFTGPEDPTLKALVGAGFLVYLVGAAVQVLRIRRWRRLVPST</sequence>
<evidence type="ECO:0000313" key="2">
    <source>
        <dbReference type="EMBL" id="QNP39529.1"/>
    </source>
</evidence>
<dbReference type="RefSeq" id="WP_187710975.1">
    <property type="nucleotide sequence ID" value="NZ_CP060820.1"/>
</dbReference>
<evidence type="ECO:0008006" key="4">
    <source>
        <dbReference type="Google" id="ProtNLM"/>
    </source>
</evidence>
<reference evidence="2 3" key="1">
    <citation type="submission" date="2020-08" db="EMBL/GenBank/DDBJ databases">
        <title>Lysobacter sp. II4 sp. nov., isolated from soil.</title>
        <authorList>
            <person name="Woo C.Y."/>
            <person name="Kim J."/>
        </authorList>
    </citation>
    <scope>NUCLEOTIDE SEQUENCE [LARGE SCALE GENOMIC DNA]</scope>
    <source>
        <strain evidence="2 3">II4</strain>
    </source>
</reference>
<gene>
    <name evidence="2" type="ORF">H8B22_08275</name>
</gene>
<feature type="transmembrane region" description="Helical" evidence="1">
    <location>
        <begin position="136"/>
        <end position="157"/>
    </location>
</feature>
<organism evidence="2 3">
    <name type="scientific">Agrilutibacter terrestris</name>
    <dbReference type="NCBI Taxonomy" id="2865112"/>
    <lineage>
        <taxon>Bacteria</taxon>
        <taxon>Pseudomonadati</taxon>
        <taxon>Pseudomonadota</taxon>
        <taxon>Gammaproteobacteria</taxon>
        <taxon>Lysobacterales</taxon>
        <taxon>Lysobacteraceae</taxon>
        <taxon>Agrilutibacter</taxon>
    </lineage>
</organism>
<accession>A0A7H0FU13</accession>
<keyword evidence="3" id="KW-1185">Reference proteome</keyword>
<name>A0A7H0FU13_9GAMM</name>
<feature type="transmembrane region" description="Helical" evidence="1">
    <location>
        <begin position="12"/>
        <end position="30"/>
    </location>
</feature>
<feature type="transmembrane region" description="Helical" evidence="1">
    <location>
        <begin position="66"/>
        <end position="85"/>
    </location>
</feature>
<dbReference type="KEGG" id="lsx:H8B22_08275"/>
<feature type="transmembrane region" description="Helical" evidence="1">
    <location>
        <begin position="42"/>
        <end position="60"/>
    </location>
</feature>
<feature type="transmembrane region" description="Helical" evidence="1">
    <location>
        <begin position="97"/>
        <end position="116"/>
    </location>
</feature>
<dbReference type="AlphaFoldDB" id="A0A7H0FU13"/>
<keyword evidence="1" id="KW-1133">Transmembrane helix</keyword>
<keyword evidence="1" id="KW-0812">Transmembrane</keyword>
<protein>
    <recommendedName>
        <fullName evidence="4">DUF2306 domain-containing protein</fullName>
    </recommendedName>
</protein>
<evidence type="ECO:0000313" key="3">
    <source>
        <dbReference type="Proteomes" id="UP000516018"/>
    </source>
</evidence>
<dbReference type="Proteomes" id="UP000516018">
    <property type="component" value="Chromosome"/>
</dbReference>
<keyword evidence="1" id="KW-0472">Membrane</keyword>
<dbReference type="EMBL" id="CP060820">
    <property type="protein sequence ID" value="QNP39529.1"/>
    <property type="molecule type" value="Genomic_DNA"/>
</dbReference>
<proteinExistence type="predicted"/>
<evidence type="ECO:0000256" key="1">
    <source>
        <dbReference type="SAM" id="Phobius"/>
    </source>
</evidence>